<dbReference type="EMBL" id="AUXZ01000141">
    <property type="protein sequence ID" value="KZN44600.1"/>
    <property type="molecule type" value="Genomic_DNA"/>
</dbReference>
<dbReference type="AlphaFoldDB" id="A0A166ZS09"/>
<name>A0A166ZS09_9GAMM</name>
<accession>A0A166ZS09</accession>
<dbReference type="PATRIC" id="fig|1365251.3.peg.5380"/>
<gene>
    <name evidence="1" type="ORF">N476_06260</name>
</gene>
<protein>
    <submittedName>
        <fullName evidence="1">Uncharacterized protein</fullName>
    </submittedName>
</protein>
<reference evidence="1 2" key="1">
    <citation type="submission" date="2013-07" db="EMBL/GenBank/DDBJ databases">
        <title>Comparative Genomic and Metabolomic Analysis of Twelve Strains of Pseudoalteromonas luteoviolacea.</title>
        <authorList>
            <person name="Vynne N.G."/>
            <person name="Mansson M."/>
            <person name="Gram L."/>
        </authorList>
    </citation>
    <scope>NUCLEOTIDE SEQUENCE [LARGE SCALE GENOMIC DNA]</scope>
    <source>
        <strain evidence="1 2">H33</strain>
    </source>
</reference>
<sequence length="53" mass="5847">MKVKINKKKIKCLSLNAKDLPSNVTPQVGGAWQVPTRGRPDWAPGDSDCCWAH</sequence>
<evidence type="ECO:0000313" key="1">
    <source>
        <dbReference type="EMBL" id="KZN44600.1"/>
    </source>
</evidence>
<dbReference type="Proteomes" id="UP000076503">
    <property type="component" value="Unassembled WGS sequence"/>
</dbReference>
<dbReference type="RefSeq" id="WP_155731910.1">
    <property type="nucleotide sequence ID" value="NZ_AUXZ01000141.1"/>
</dbReference>
<evidence type="ECO:0000313" key="2">
    <source>
        <dbReference type="Proteomes" id="UP000076503"/>
    </source>
</evidence>
<organism evidence="1 2">
    <name type="scientific">Pseudoalteromonas luteoviolacea H33</name>
    <dbReference type="NCBI Taxonomy" id="1365251"/>
    <lineage>
        <taxon>Bacteria</taxon>
        <taxon>Pseudomonadati</taxon>
        <taxon>Pseudomonadota</taxon>
        <taxon>Gammaproteobacteria</taxon>
        <taxon>Alteromonadales</taxon>
        <taxon>Pseudoalteromonadaceae</taxon>
        <taxon>Pseudoalteromonas</taxon>
    </lineage>
</organism>
<comment type="caution">
    <text evidence="1">The sequence shown here is derived from an EMBL/GenBank/DDBJ whole genome shotgun (WGS) entry which is preliminary data.</text>
</comment>
<proteinExistence type="predicted"/>